<gene>
    <name evidence="5" type="ORF">SAMN04488082_105206</name>
</gene>
<dbReference type="Gene3D" id="1.10.443.10">
    <property type="entry name" value="Intergrase catalytic core"/>
    <property type="match status" value="1"/>
</dbReference>
<dbReference type="OrthoDB" id="8533280at2"/>
<dbReference type="Pfam" id="PF00589">
    <property type="entry name" value="Phage_integrase"/>
    <property type="match status" value="1"/>
</dbReference>
<dbReference type="GO" id="GO:0006310">
    <property type="term" value="P:DNA recombination"/>
    <property type="evidence" value="ECO:0007669"/>
    <property type="project" value="UniProtKB-KW"/>
</dbReference>
<keyword evidence="3" id="KW-0233">DNA recombination</keyword>
<dbReference type="SUPFAM" id="SSF56349">
    <property type="entry name" value="DNA breaking-rejoining enzymes"/>
    <property type="match status" value="1"/>
</dbReference>
<evidence type="ECO:0000313" key="6">
    <source>
        <dbReference type="Proteomes" id="UP000198635"/>
    </source>
</evidence>
<dbReference type="Proteomes" id="UP000198635">
    <property type="component" value="Unassembled WGS sequence"/>
</dbReference>
<dbReference type="STRING" id="52560.SAMN04488082_105206"/>
<dbReference type="EMBL" id="FORX01000005">
    <property type="protein sequence ID" value="SFJ69456.1"/>
    <property type="molecule type" value="Genomic_DNA"/>
</dbReference>
<dbReference type="InterPro" id="IPR050090">
    <property type="entry name" value="Tyrosine_recombinase_XerCD"/>
</dbReference>
<dbReference type="CDD" id="cd00397">
    <property type="entry name" value="DNA_BRE_C"/>
    <property type="match status" value="1"/>
</dbReference>
<dbReference type="InterPro" id="IPR002104">
    <property type="entry name" value="Integrase_catalytic"/>
</dbReference>
<name>A0A1I3TIK8_9BACT</name>
<dbReference type="PANTHER" id="PTHR30349">
    <property type="entry name" value="PHAGE INTEGRASE-RELATED"/>
    <property type="match status" value="1"/>
</dbReference>
<sequence length="470" mass="53926">MTPQSKLYLITSGDCRLPLHAGQGGVVTYPAHDIPQLLWPDGTICWLANIFLLNGYRKGRSRKNKGGTLLTWAKNLSHLIRWCYQNKIDFIDLTDSHFKMFINTLLIEKDTEQPSEKRRSEQQVTTICSTVLNFLAFLDGKYPGLNLLGPTGRIRAEQKTFKIMTGRSGTTINRTSWVHECVPRHRKTRRRQPISTSAVNRLYEANVTLNATPLVSRRRYIMLRLLEITGGRRIEISQIKVKDIEEAIKTGELKLFSAKQSRHEAYRFVPVTQTDLKDLQSFIKHYRQRVIRKTIGHTNDHSMLFINNDNGLPLEIDTLGTEFYLLRKAAGIIDEEACLHAFRHRYITNIFRNLIKTHRYQSEGDLRSALLSTETLKLKVMEWTGHSNIDSLDRYIHLAFEAESNFQNTMNLIKGKNVIDSLRVILKEYSCQFKISSRTPELIASLSGVVDEAASELEKLLKASEESCDS</sequence>
<evidence type="ECO:0000256" key="2">
    <source>
        <dbReference type="ARBA" id="ARBA00023125"/>
    </source>
</evidence>
<dbReference type="PANTHER" id="PTHR30349:SF41">
    <property type="entry name" value="INTEGRASE_RECOMBINASE PROTEIN MJ0367-RELATED"/>
    <property type="match status" value="1"/>
</dbReference>
<accession>A0A1I3TIK8</accession>
<proteinExistence type="inferred from homology"/>
<evidence type="ECO:0000256" key="1">
    <source>
        <dbReference type="ARBA" id="ARBA00008857"/>
    </source>
</evidence>
<reference evidence="6" key="1">
    <citation type="submission" date="2016-10" db="EMBL/GenBank/DDBJ databases">
        <authorList>
            <person name="Varghese N."/>
            <person name="Submissions S."/>
        </authorList>
    </citation>
    <scope>NUCLEOTIDE SEQUENCE [LARGE SCALE GENOMIC DNA]</scope>
    <source>
        <strain evidence="6">DSM 5918</strain>
    </source>
</reference>
<evidence type="ECO:0000313" key="5">
    <source>
        <dbReference type="EMBL" id="SFJ69456.1"/>
    </source>
</evidence>
<dbReference type="AlphaFoldDB" id="A0A1I3TIK8"/>
<evidence type="ECO:0000259" key="4">
    <source>
        <dbReference type="PROSITE" id="PS51898"/>
    </source>
</evidence>
<keyword evidence="6" id="KW-1185">Reference proteome</keyword>
<keyword evidence="2" id="KW-0238">DNA-binding</keyword>
<dbReference type="GO" id="GO:0015074">
    <property type="term" value="P:DNA integration"/>
    <property type="evidence" value="ECO:0007669"/>
    <property type="project" value="InterPro"/>
</dbReference>
<dbReference type="GO" id="GO:0003677">
    <property type="term" value="F:DNA binding"/>
    <property type="evidence" value="ECO:0007669"/>
    <property type="project" value="UniProtKB-KW"/>
</dbReference>
<comment type="similarity">
    <text evidence="1">Belongs to the 'phage' integrase family.</text>
</comment>
<dbReference type="InterPro" id="IPR013762">
    <property type="entry name" value="Integrase-like_cat_sf"/>
</dbReference>
<dbReference type="InterPro" id="IPR011010">
    <property type="entry name" value="DNA_brk_join_enz"/>
</dbReference>
<organism evidence="5 6">
    <name type="scientific">Desulfomicrobium apsheronum</name>
    <dbReference type="NCBI Taxonomy" id="52560"/>
    <lineage>
        <taxon>Bacteria</taxon>
        <taxon>Pseudomonadati</taxon>
        <taxon>Thermodesulfobacteriota</taxon>
        <taxon>Desulfovibrionia</taxon>
        <taxon>Desulfovibrionales</taxon>
        <taxon>Desulfomicrobiaceae</taxon>
        <taxon>Desulfomicrobium</taxon>
    </lineage>
</organism>
<evidence type="ECO:0000256" key="3">
    <source>
        <dbReference type="ARBA" id="ARBA00023172"/>
    </source>
</evidence>
<dbReference type="PROSITE" id="PS51898">
    <property type="entry name" value="TYR_RECOMBINASE"/>
    <property type="match status" value="1"/>
</dbReference>
<feature type="domain" description="Tyr recombinase" evidence="4">
    <location>
        <begin position="189"/>
        <end position="408"/>
    </location>
</feature>
<protein>
    <submittedName>
        <fullName evidence="5">Site-specific recombinase XerD</fullName>
    </submittedName>
</protein>